<name>A0A5S9R3D1_9HYPH</name>
<evidence type="ECO:0000259" key="2">
    <source>
        <dbReference type="PROSITE" id="PS51702"/>
    </source>
</evidence>
<organism evidence="3 4">
    <name type="scientific">Starkeya nomas</name>
    <dbReference type="NCBI Taxonomy" id="2666134"/>
    <lineage>
        <taxon>Bacteria</taxon>
        <taxon>Pseudomonadati</taxon>
        <taxon>Pseudomonadota</taxon>
        <taxon>Alphaproteobacteria</taxon>
        <taxon>Hyphomicrobiales</taxon>
        <taxon>Xanthobacteraceae</taxon>
        <taxon>Starkeya</taxon>
    </lineage>
</organism>
<dbReference type="AlphaFoldDB" id="A0A5S9R3D1"/>
<dbReference type="InterPro" id="IPR036397">
    <property type="entry name" value="RNaseH_sf"/>
</dbReference>
<dbReference type="PANTHER" id="PTHR35004:SF7">
    <property type="entry name" value="INTEGRASE PROTEIN"/>
    <property type="match status" value="1"/>
</dbReference>
<dbReference type="InterPro" id="IPR015378">
    <property type="entry name" value="Transposase-like_Mu_C"/>
</dbReference>
<dbReference type="Proteomes" id="UP000433050">
    <property type="component" value="Unassembled WGS sequence"/>
</dbReference>
<dbReference type="Pfam" id="PF00665">
    <property type="entry name" value="rve"/>
    <property type="match status" value="1"/>
</dbReference>
<dbReference type="InterPro" id="IPR003314">
    <property type="entry name" value="Mu-type_HTH"/>
</dbReference>
<evidence type="ECO:0000259" key="1">
    <source>
        <dbReference type="PROSITE" id="PS50994"/>
    </source>
</evidence>
<evidence type="ECO:0000313" key="4">
    <source>
        <dbReference type="Proteomes" id="UP000433050"/>
    </source>
</evidence>
<dbReference type="GO" id="GO:0015074">
    <property type="term" value="P:DNA integration"/>
    <property type="evidence" value="ECO:0007669"/>
    <property type="project" value="InterPro"/>
</dbReference>
<dbReference type="InterPro" id="IPR012337">
    <property type="entry name" value="RNaseH-like_sf"/>
</dbReference>
<feature type="domain" description="Integrase catalytic" evidence="1">
    <location>
        <begin position="267"/>
        <end position="461"/>
    </location>
</feature>
<keyword evidence="4" id="KW-1185">Reference proteome</keyword>
<dbReference type="InterPro" id="IPR001584">
    <property type="entry name" value="Integrase_cat-core"/>
</dbReference>
<dbReference type="PROSITE" id="PS51702">
    <property type="entry name" value="HTH_MU"/>
    <property type="match status" value="1"/>
</dbReference>
<dbReference type="Gene3D" id="3.30.420.10">
    <property type="entry name" value="Ribonuclease H-like superfamily/Ribonuclease H"/>
    <property type="match status" value="1"/>
</dbReference>
<evidence type="ECO:0008006" key="5">
    <source>
        <dbReference type="Google" id="ProtNLM"/>
    </source>
</evidence>
<reference evidence="3 4" key="1">
    <citation type="submission" date="2019-12" db="EMBL/GenBank/DDBJ databases">
        <authorList>
            <person name="Reyes-Prieto M."/>
        </authorList>
    </citation>
    <scope>NUCLEOTIDE SEQUENCE [LARGE SCALE GENOMIC DNA]</scope>
    <source>
        <strain evidence="3">HF14-78462</strain>
    </source>
</reference>
<protein>
    <recommendedName>
        <fullName evidence="5">Integrase catalytic domain-containing protein</fullName>
    </recommendedName>
</protein>
<proteinExistence type="predicted"/>
<evidence type="ECO:0000313" key="3">
    <source>
        <dbReference type="EMBL" id="CAA0128958.1"/>
    </source>
</evidence>
<dbReference type="PANTHER" id="PTHR35004">
    <property type="entry name" value="TRANSPOSASE RV3428C-RELATED"/>
    <property type="match status" value="1"/>
</dbReference>
<sequence length="708" mass="76970">MMEPLSIGAIADALGLTKRGAEVRAARENWPFTIGAGTGRPRLYAFQALPQDVRVACAKVQLSAIDVPVDIAATAEAEPEAERLALNAAEQRDARLALLAAVERFTASSGLPRARADALFCSSYEAGTIEVAPWVRAAVRSITPRTLFRWRAARAAGATHRLAVDRGAARRGRGVLDVANEGGVRNVILAAMAKNPFLSADHICAVVKARFGDMLDVDGASVPIPTIRTFQNALKAWREAYKSELLALTDPDAFKNKLRVSGRTAHLVSRCNELWTIDASPADALTKDGRYNTYVAVDVYPRRVMVLITRTPRAAAVGLLMRRAILEWGVPERVKTDNGSDFTAKYTERVLAALGIEVELSAPFSPWQKGTVERAIGTMQRDLMRTLPGFIGHSVADRKAIEGRKAFAERLGRDDDKAFSVDLTAAELQDYCDRWANGRYANRPHSALAGATPFQVASADRTPIRRVDARALDMLLAPVAGRNGIRTVGKEGVKVDHTFYIAAGVLPGTEVLVRMDPADMGRAYLFDPSGETFIGEAIAPEIAGVDPAEAVARAQAAQKAFMAERTAELRKVKFRPREFAEAILREGEQQAGTLLAFPKREEVHSTPAIEAAIEATTPVEPRPVPASVVDLQRQLLAEDNVAPIRRAETGHDRWKRACTITAALKAGRDVNPDDLIWLGGYREGSEYRGYAATWGDPLEEENPAEAGF</sequence>
<gene>
    <name evidence="3" type="ORF">STARVERO_04386</name>
</gene>
<dbReference type="EMBL" id="CACSAS010000017">
    <property type="protein sequence ID" value="CAA0128958.1"/>
    <property type="molecule type" value="Genomic_DNA"/>
</dbReference>
<dbReference type="GO" id="GO:0003677">
    <property type="term" value="F:DNA binding"/>
    <property type="evidence" value="ECO:0007669"/>
    <property type="project" value="InterPro"/>
</dbReference>
<dbReference type="SUPFAM" id="SSF53098">
    <property type="entry name" value="Ribonuclease H-like"/>
    <property type="match status" value="1"/>
</dbReference>
<dbReference type="Pfam" id="PF09299">
    <property type="entry name" value="Mu-transpos_C"/>
    <property type="match status" value="1"/>
</dbReference>
<feature type="domain" description="HTH Mu-type" evidence="2">
    <location>
        <begin position="1"/>
        <end position="65"/>
    </location>
</feature>
<dbReference type="PROSITE" id="PS50994">
    <property type="entry name" value="INTEGRASE"/>
    <property type="match status" value="1"/>
</dbReference>
<accession>A0A5S9R3D1</accession>
<dbReference type="RefSeq" id="WP_159602103.1">
    <property type="nucleotide sequence ID" value="NZ_CACSAS010000017.1"/>
</dbReference>